<feature type="active site" description="Proton acceptor" evidence="5">
    <location>
        <position position="457"/>
    </location>
</feature>
<feature type="disulfide bond" description="Redox-active" evidence="7">
    <location>
        <begin position="56"/>
        <end position="61"/>
    </location>
</feature>
<dbReference type="InterPro" id="IPR036188">
    <property type="entry name" value="FAD/NAD-bd_sf"/>
</dbReference>
<proteinExistence type="inferred from homology"/>
<evidence type="ECO:0000313" key="10">
    <source>
        <dbReference type="EMBL" id="AWM36035.1"/>
    </source>
</evidence>
<evidence type="ECO:0000256" key="4">
    <source>
        <dbReference type="ARBA" id="ARBA00023002"/>
    </source>
</evidence>
<dbReference type="PANTHER" id="PTHR43014">
    <property type="entry name" value="MERCURIC REDUCTASE"/>
    <property type="match status" value="1"/>
</dbReference>
<dbReference type="AlphaFoldDB" id="A0A2Z3GYV0"/>
<feature type="binding site" evidence="6">
    <location>
        <position position="65"/>
    </location>
    <ligand>
        <name>FAD</name>
        <dbReference type="ChEBI" id="CHEBI:57692"/>
    </ligand>
</feature>
<keyword evidence="6" id="KW-0520">NAD</keyword>
<sequence>MNVIEHGNTGATESLVEEYDLVVLGSGEAGKYLAWALAPEGKRVAVIERQYVGGSCPNIACLPSKNVIHSAKIASYFRRGAEFGLPVVDAPVDMAAVRARKRAMVAGLVEMHQHKFRTSGAELVMGNGTFVAPRTITVSLHGGGTRTLRGASVVISTGSRARVDDTPGLREAAPLTHIEALELDATPEHLIVLGGGYVGLELAQAFRRLGSAVTVVERNYALIHREDPDVTAAVTELFRDEGIEVVTGTRVEAVEGRSGAGVRLSVCRAGGRTLIEGTHLLVAGGRTPNTDGIGLETTGVAVEPSGHVRVDERLRATAPGVWAVGDCAGSPHFTHVALDDFRVVRDDLVGRGRVTTGRQVPFCLFTDPELARVGLSEREARERGTGYRLAKIPMEAVLRTRTLSETRGFLKALIGADDRVLGFAAFGPGAGELLAPVQVVMAAGLPYTALRDMILTHPTLSEGLGVLFGVVPSRA</sequence>
<dbReference type="GO" id="GO:0003955">
    <property type="term" value="F:NAD(P)H dehydrogenase (quinone) activity"/>
    <property type="evidence" value="ECO:0007669"/>
    <property type="project" value="TreeGrafter"/>
</dbReference>
<feature type="binding site" evidence="6">
    <location>
        <position position="326"/>
    </location>
    <ligand>
        <name>FAD</name>
        <dbReference type="ChEBI" id="CHEBI:57692"/>
    </ligand>
</feature>
<dbReference type="Gene3D" id="3.30.390.30">
    <property type="match status" value="1"/>
</dbReference>
<keyword evidence="4" id="KW-0560">Oxidoreductase</keyword>
<dbReference type="SUPFAM" id="SSF55424">
    <property type="entry name" value="FAD/NAD-linked reductases, dimerisation (C-terminal) domain"/>
    <property type="match status" value="1"/>
</dbReference>
<feature type="binding site" evidence="6">
    <location>
        <begin position="157"/>
        <end position="159"/>
    </location>
    <ligand>
        <name>FAD</name>
        <dbReference type="ChEBI" id="CHEBI:57692"/>
    </ligand>
</feature>
<reference evidence="10 11" key="1">
    <citation type="submission" date="2018-01" db="EMBL/GenBank/DDBJ databases">
        <title>G. obscuriglobus.</title>
        <authorList>
            <person name="Franke J."/>
            <person name="Blomberg W."/>
            <person name="Selmecki A."/>
        </authorList>
    </citation>
    <scope>NUCLEOTIDE SEQUENCE [LARGE SCALE GENOMIC DNA]</scope>
    <source>
        <strain evidence="10 11">DSM 5831</strain>
    </source>
</reference>
<dbReference type="SUPFAM" id="SSF51905">
    <property type="entry name" value="FAD/NAD(P)-binding domain"/>
    <property type="match status" value="1"/>
</dbReference>
<dbReference type="Proteomes" id="UP000245802">
    <property type="component" value="Chromosome"/>
</dbReference>
<dbReference type="Gene3D" id="3.50.50.60">
    <property type="entry name" value="FAD/NAD(P)-binding domain"/>
    <property type="match status" value="2"/>
</dbReference>
<feature type="domain" description="FAD/NAD(P)-binding" evidence="9">
    <location>
        <begin position="19"/>
        <end position="339"/>
    </location>
</feature>
<feature type="binding site" evidence="6">
    <location>
        <position position="285"/>
    </location>
    <ligand>
        <name>NAD(+)</name>
        <dbReference type="ChEBI" id="CHEBI:57540"/>
    </ligand>
</feature>
<dbReference type="InterPro" id="IPR023753">
    <property type="entry name" value="FAD/NAD-binding_dom"/>
</dbReference>
<comment type="similarity">
    <text evidence="1">Belongs to the class-I pyridine nucleotide-disulfide oxidoreductase family.</text>
</comment>
<name>A0A2Z3GYV0_9BACT</name>
<keyword evidence="11" id="KW-1185">Reference proteome</keyword>
<dbReference type="Pfam" id="PF07992">
    <property type="entry name" value="Pyr_redox_2"/>
    <property type="match status" value="1"/>
</dbReference>
<dbReference type="InterPro" id="IPR001100">
    <property type="entry name" value="Pyr_nuc-diS_OxRdtase"/>
</dbReference>
<evidence type="ECO:0000259" key="8">
    <source>
        <dbReference type="Pfam" id="PF02852"/>
    </source>
</evidence>
<comment type="cofactor">
    <cofactor evidence="6">
        <name>FAD</name>
        <dbReference type="ChEBI" id="CHEBI:57692"/>
    </cofactor>
    <text evidence="6">Binds 1 FAD per subunit.</text>
</comment>
<dbReference type="KEGG" id="gog:C1280_02775"/>
<evidence type="ECO:0000259" key="9">
    <source>
        <dbReference type="Pfam" id="PF07992"/>
    </source>
</evidence>
<feature type="binding site" evidence="6">
    <location>
        <position position="217"/>
    </location>
    <ligand>
        <name>NAD(+)</name>
        <dbReference type="ChEBI" id="CHEBI:57540"/>
    </ligand>
</feature>
<evidence type="ECO:0000313" key="11">
    <source>
        <dbReference type="Proteomes" id="UP000245802"/>
    </source>
</evidence>
<evidence type="ECO:0000256" key="1">
    <source>
        <dbReference type="ARBA" id="ARBA00007532"/>
    </source>
</evidence>
<feature type="domain" description="Pyridine nucleotide-disulphide oxidoreductase dimerisation" evidence="8">
    <location>
        <begin position="360"/>
        <end position="464"/>
    </location>
</feature>
<evidence type="ECO:0000256" key="3">
    <source>
        <dbReference type="ARBA" id="ARBA00022827"/>
    </source>
</evidence>
<dbReference type="GO" id="GO:0050660">
    <property type="term" value="F:flavin adenine dinucleotide binding"/>
    <property type="evidence" value="ECO:0007669"/>
    <property type="project" value="TreeGrafter"/>
</dbReference>
<keyword evidence="6" id="KW-0547">Nucleotide-binding</keyword>
<dbReference type="Pfam" id="PF02852">
    <property type="entry name" value="Pyr_redox_dim"/>
    <property type="match status" value="1"/>
</dbReference>
<dbReference type="PRINTS" id="PR00411">
    <property type="entry name" value="PNDRDTASEI"/>
</dbReference>
<dbReference type="FunFam" id="3.30.390.30:FF:000001">
    <property type="entry name" value="Dihydrolipoyl dehydrogenase"/>
    <property type="match status" value="1"/>
</dbReference>
<dbReference type="InterPro" id="IPR016156">
    <property type="entry name" value="FAD/NAD-linked_Rdtase_dimer_sf"/>
</dbReference>
<feature type="binding site" evidence="6">
    <location>
        <position position="128"/>
    </location>
    <ligand>
        <name>FAD</name>
        <dbReference type="ChEBI" id="CHEBI:57692"/>
    </ligand>
</feature>
<accession>A0A2Z3GYV0</accession>
<dbReference type="InterPro" id="IPR004099">
    <property type="entry name" value="Pyr_nucl-diS_OxRdtase_dimer"/>
</dbReference>
<feature type="binding site" evidence="6">
    <location>
        <begin position="194"/>
        <end position="201"/>
    </location>
    <ligand>
        <name>NAD(+)</name>
        <dbReference type="ChEBI" id="CHEBI:57540"/>
    </ligand>
</feature>
<keyword evidence="2" id="KW-0285">Flavoprotein</keyword>
<dbReference type="EMBL" id="CP025958">
    <property type="protein sequence ID" value="AWM36035.1"/>
    <property type="molecule type" value="Genomic_DNA"/>
</dbReference>
<keyword evidence="3 6" id="KW-0274">FAD</keyword>
<dbReference type="RefSeq" id="WP_010053189.1">
    <property type="nucleotide sequence ID" value="NZ_CP025958.1"/>
</dbReference>
<dbReference type="OrthoDB" id="230580at2"/>
<protein>
    <submittedName>
        <fullName evidence="10">Mercuric reductase</fullName>
    </submittedName>
</protein>
<dbReference type="PANTHER" id="PTHR43014:SF2">
    <property type="entry name" value="MERCURIC REDUCTASE"/>
    <property type="match status" value="1"/>
</dbReference>
<evidence type="ECO:0000256" key="6">
    <source>
        <dbReference type="PIRSR" id="PIRSR000350-3"/>
    </source>
</evidence>
<dbReference type="PIRSF" id="PIRSF000350">
    <property type="entry name" value="Mercury_reductase_MerA"/>
    <property type="match status" value="1"/>
</dbReference>
<evidence type="ECO:0000256" key="7">
    <source>
        <dbReference type="PIRSR" id="PIRSR000350-4"/>
    </source>
</evidence>
<gene>
    <name evidence="10" type="ORF">C1280_02775</name>
</gene>
<organism evidence="10 11">
    <name type="scientific">Gemmata obscuriglobus</name>
    <dbReference type="NCBI Taxonomy" id="114"/>
    <lineage>
        <taxon>Bacteria</taxon>
        <taxon>Pseudomonadati</taxon>
        <taxon>Planctomycetota</taxon>
        <taxon>Planctomycetia</taxon>
        <taxon>Gemmatales</taxon>
        <taxon>Gemmataceae</taxon>
        <taxon>Gemmata</taxon>
    </lineage>
</organism>
<dbReference type="PRINTS" id="PR00368">
    <property type="entry name" value="FADPNR"/>
</dbReference>
<evidence type="ECO:0000256" key="5">
    <source>
        <dbReference type="PIRSR" id="PIRSR000350-2"/>
    </source>
</evidence>
<evidence type="ECO:0000256" key="2">
    <source>
        <dbReference type="ARBA" id="ARBA00022630"/>
    </source>
</evidence>